<protein>
    <submittedName>
        <fullName evidence="1">Uncharacterized protein</fullName>
    </submittedName>
</protein>
<gene>
    <name evidence="1" type="ORF">NHX12_014037</name>
</gene>
<comment type="caution">
    <text evidence="1">The sequence shown here is derived from an EMBL/GenBank/DDBJ whole genome shotgun (WGS) entry which is preliminary data.</text>
</comment>
<sequence length="108" mass="11671">MVENRSRWRFLVENTSGGDSWWRTLQVEVLGGEPVRWRFLVEVTVGVFGPCGSTAMHPVSLKGPGLSLKAPGHAPVGPSPAGSRVSGVIQRDQECVRSDKEGPGECQE</sequence>
<dbReference type="Proteomes" id="UP001148018">
    <property type="component" value="Unassembled WGS sequence"/>
</dbReference>
<reference evidence="1" key="1">
    <citation type="submission" date="2022-07" db="EMBL/GenBank/DDBJ databases">
        <title>Chromosome-level genome of Muraenolepis orangiensis.</title>
        <authorList>
            <person name="Kim J."/>
        </authorList>
    </citation>
    <scope>NUCLEOTIDE SEQUENCE</scope>
    <source>
        <strain evidence="1">KU_S4_2022</strain>
        <tissue evidence="1">Muscle</tissue>
    </source>
</reference>
<dbReference type="EMBL" id="JANIIK010000118">
    <property type="protein sequence ID" value="KAJ3585316.1"/>
    <property type="molecule type" value="Genomic_DNA"/>
</dbReference>
<keyword evidence="2" id="KW-1185">Reference proteome</keyword>
<dbReference type="AlphaFoldDB" id="A0A9Q0DCU9"/>
<organism evidence="1 2">
    <name type="scientific">Muraenolepis orangiensis</name>
    <name type="common">Patagonian moray cod</name>
    <dbReference type="NCBI Taxonomy" id="630683"/>
    <lineage>
        <taxon>Eukaryota</taxon>
        <taxon>Metazoa</taxon>
        <taxon>Chordata</taxon>
        <taxon>Craniata</taxon>
        <taxon>Vertebrata</taxon>
        <taxon>Euteleostomi</taxon>
        <taxon>Actinopterygii</taxon>
        <taxon>Neopterygii</taxon>
        <taxon>Teleostei</taxon>
        <taxon>Neoteleostei</taxon>
        <taxon>Acanthomorphata</taxon>
        <taxon>Zeiogadaria</taxon>
        <taxon>Gadariae</taxon>
        <taxon>Gadiformes</taxon>
        <taxon>Muraenolepidoidei</taxon>
        <taxon>Muraenolepididae</taxon>
        <taxon>Muraenolepis</taxon>
    </lineage>
</organism>
<accession>A0A9Q0DCU9</accession>
<evidence type="ECO:0000313" key="2">
    <source>
        <dbReference type="Proteomes" id="UP001148018"/>
    </source>
</evidence>
<name>A0A9Q0DCU9_9TELE</name>
<evidence type="ECO:0000313" key="1">
    <source>
        <dbReference type="EMBL" id="KAJ3585316.1"/>
    </source>
</evidence>
<proteinExistence type="predicted"/>